<protein>
    <recommendedName>
        <fullName evidence="4">Mediator complex subunit 5</fullName>
    </recommendedName>
</protein>
<dbReference type="OrthoDB" id="5549158at2759"/>
<evidence type="ECO:0008006" key="4">
    <source>
        <dbReference type="Google" id="ProtNLM"/>
    </source>
</evidence>
<proteinExistence type="predicted"/>
<name>A0A9W8BAZ1_9FUNG</name>
<organism evidence="2 3">
    <name type="scientific">Dimargaris verticillata</name>
    <dbReference type="NCBI Taxonomy" id="2761393"/>
    <lineage>
        <taxon>Eukaryota</taxon>
        <taxon>Fungi</taxon>
        <taxon>Fungi incertae sedis</taxon>
        <taxon>Zoopagomycota</taxon>
        <taxon>Kickxellomycotina</taxon>
        <taxon>Dimargaritomycetes</taxon>
        <taxon>Dimargaritales</taxon>
        <taxon>Dimargaritaceae</taxon>
        <taxon>Dimargaris</taxon>
    </lineage>
</organism>
<evidence type="ECO:0000313" key="2">
    <source>
        <dbReference type="EMBL" id="KAJ1982625.1"/>
    </source>
</evidence>
<evidence type="ECO:0000313" key="3">
    <source>
        <dbReference type="Proteomes" id="UP001151582"/>
    </source>
</evidence>
<accession>A0A9W8BAZ1</accession>
<reference evidence="2" key="1">
    <citation type="submission" date="2022-07" db="EMBL/GenBank/DDBJ databases">
        <title>Phylogenomic reconstructions and comparative analyses of Kickxellomycotina fungi.</title>
        <authorList>
            <person name="Reynolds N.K."/>
            <person name="Stajich J.E."/>
            <person name="Barry K."/>
            <person name="Grigoriev I.V."/>
            <person name="Crous P."/>
            <person name="Smith M.E."/>
        </authorList>
    </citation>
    <scope>NUCLEOTIDE SEQUENCE</scope>
    <source>
        <strain evidence="2">RSA 567</strain>
    </source>
</reference>
<sequence>MPTVASAQAATFASWSVRLPATKWHALVDEFIKGLEPATATTETLNLIGMATSTPLASPVLAEYLDKAVTQRLSSPANGPASPQYLIPLSLLIDRILTRYQGPKSIDPLAQAYVHYLTNILVRWAQQESSLVALQAADRSRSQPRDRSELETAGALVLRWLALFTFIAEQITRGLQRWAEDATEMAMIAMAADSNHELTIDQSHQLIADSTPPTVKPSPKADFTSPSSNPQTKLAHHQRLLDNVRSLAYLLTQLLQSQWKSLDAHISQLMPTLSQTQRVEVSQSRAGLADRAAKLQTQLQSRQDHLMGETALLSLLIALHEQSLATAQALQTIESAQAVQRRIGYVPLSTIDIAPRVQGPQIPLGVLFAYTVTIPVHIPSQALAAQLRSVATLRGWSAQDLYLQCWLSALQGLAEISVQDLTYAQMNQAQVWRAFVLTKLPDVFRLLVYHKAPEHCDSELAYQDAVIQRFEAMEQAIMHLTFFKDLLHRCNSPNLLETGDIGALVTRVSIRRGIVRPEFILSASTHFPTNDALDAAALLAPEEVDSLVATLQASPSDAACEQFVTTACVDAMNQPVYLEALITVLRQWKDQGQYHHLARLCRVLTGSSSLIHILRLQGPLSPLVNALKSACNSLKADGSIATALLSPNLTPTTTPHDTTSLHTAAYTRFEHVFVFLLQIWAQAGLTKGEIIAPTAQSHTQSGSVSFMDQWLRQYTLGVIENRGDTTTAEDPSWPIDSTLATHWFGVLFNASELLPAIPEELYCALSPQQWLALSPVLMTQALYGCLAQVLSSDHIIHTLTCIAQSPARFGLVGMVQNLGHFILQVGHDTVHAVRVLDAVVALPEFPMSLLTLVGPGVWKLCRGNPALESHLWNAQAKLLPYLHFNTYMTPMLDTQRLIPNFTALVTHVRTLGRKCLDQWSHPSTSAGPVPSALWDMNLVLHLGYFLPTETLLELLLDTVTQVKSDGSYLRVGKCIVES</sequence>
<gene>
    <name evidence="2" type="ORF">H4R34_001644</name>
</gene>
<evidence type="ECO:0000256" key="1">
    <source>
        <dbReference type="SAM" id="MobiDB-lite"/>
    </source>
</evidence>
<dbReference type="Proteomes" id="UP001151582">
    <property type="component" value="Unassembled WGS sequence"/>
</dbReference>
<comment type="caution">
    <text evidence="2">The sequence shown here is derived from an EMBL/GenBank/DDBJ whole genome shotgun (WGS) entry which is preliminary data.</text>
</comment>
<keyword evidence="3" id="KW-1185">Reference proteome</keyword>
<dbReference type="AlphaFoldDB" id="A0A9W8BAZ1"/>
<dbReference type="EMBL" id="JANBQB010000084">
    <property type="protein sequence ID" value="KAJ1982625.1"/>
    <property type="molecule type" value="Genomic_DNA"/>
</dbReference>
<feature type="region of interest" description="Disordered" evidence="1">
    <location>
        <begin position="208"/>
        <end position="232"/>
    </location>
</feature>